<comment type="caution">
    <text evidence="1">The sequence shown here is derived from an EMBL/GenBank/DDBJ whole genome shotgun (WGS) entry which is preliminary data.</text>
</comment>
<name>A0A242A9P6_9ENTE</name>
<dbReference type="Proteomes" id="UP000195043">
    <property type="component" value="Unassembled WGS sequence"/>
</dbReference>
<evidence type="ECO:0000313" key="2">
    <source>
        <dbReference type="Proteomes" id="UP000195043"/>
    </source>
</evidence>
<dbReference type="EMBL" id="NGKU01000001">
    <property type="protein sequence ID" value="OTN77754.1"/>
    <property type="molecule type" value="Genomic_DNA"/>
</dbReference>
<dbReference type="AlphaFoldDB" id="A0A242A9P6"/>
<evidence type="ECO:0008006" key="3">
    <source>
        <dbReference type="Google" id="ProtNLM"/>
    </source>
</evidence>
<dbReference type="RefSeq" id="WP_086275745.1">
    <property type="nucleotide sequence ID" value="NZ_NGKU01000001.1"/>
</dbReference>
<evidence type="ECO:0000313" key="1">
    <source>
        <dbReference type="EMBL" id="OTN77754.1"/>
    </source>
</evidence>
<organism evidence="1 2">
    <name type="scientific">Candidatus Enterococcus testudinis</name>
    <dbReference type="NCBI Taxonomy" id="1834191"/>
    <lineage>
        <taxon>Bacteria</taxon>
        <taxon>Bacillati</taxon>
        <taxon>Bacillota</taxon>
        <taxon>Bacilli</taxon>
        <taxon>Lactobacillales</taxon>
        <taxon>Enterococcaceae</taxon>
        <taxon>Enterococcus</taxon>
    </lineage>
</organism>
<sequence length="609" mass="71494">MVLKDYKNSKLKKFKISTDGEIIFVQKFTEVLYHDSFHSYKYMLHNSYTLIEEILHTLEDVYAHIISVNHLRKLIEELKYFSDKDIILNQEFPQVGYIIRSLKEKTLKEEEPYSLRNLEFKLKGIFDELQHSYFKKLITQLKNEIDKQSVDVDAISDLTQYLVSHCITKFGIHSRSLTYIMKTIFVSTNPRDKQPSFDDKWLIFISFLESKKYEEQMDAYVLVRPLTDKISADILSDIGVKYMSRTDLEQINFVNEKEALNRLGDATYISYRGLVKKENLYASINEVMEIIEQELSIAAFNNEPVYLDKTSVIVLIKTTDEAYKIIAKDRLFNISSNRKRNIVSNGFSQIKMSIDTKSIKDKERIYSSLKNYSMGQSSFSTETSFIMYWSSLENLLKVGSYRSVNDYLAHSVPTLMTLKYSRGLLENFFLDLIGIGIKEVVFSEDEFIFHLTYPMSSLKMTTFLKLVRTRKPSNLDLLLENYSLLAYRWEKVKKLFSDDDELALTLMNHQKKIEWHILRLYRVRNKIVHSASTDNNILSLTQHLDFYTREIISEILNSIDCIKEKQLPAALMALDLKSDYLKYVLSNTKKNLNYDELNKILFPEKNNYL</sequence>
<accession>A0A242A9P6</accession>
<gene>
    <name evidence="1" type="ORF">A5886_002855</name>
</gene>
<dbReference type="OrthoDB" id="417763at2"/>
<keyword evidence="2" id="KW-1185">Reference proteome</keyword>
<reference evidence="1 2" key="1">
    <citation type="submission" date="2017-05" db="EMBL/GenBank/DDBJ databases">
        <title>The Genome Sequence of Enterococcus sp. 8G7_MSG3316.</title>
        <authorList>
            <consortium name="The Broad Institute Genomics Platform"/>
            <consortium name="The Broad Institute Genomic Center for Infectious Diseases"/>
            <person name="Earl A."/>
            <person name="Manson A."/>
            <person name="Schwartman J."/>
            <person name="Gilmore M."/>
            <person name="Abouelleil A."/>
            <person name="Cao P."/>
            <person name="Chapman S."/>
            <person name="Cusick C."/>
            <person name="Shea T."/>
            <person name="Young S."/>
            <person name="Neafsey D."/>
            <person name="Nusbaum C."/>
            <person name="Birren B."/>
        </authorList>
    </citation>
    <scope>NUCLEOTIDE SEQUENCE [LARGE SCALE GENOMIC DNA]</scope>
    <source>
        <strain evidence="1 2">8G7_MSG3316</strain>
    </source>
</reference>
<proteinExistence type="predicted"/>
<protein>
    <recommendedName>
        <fullName evidence="3">Apea-like HEPN domain-containing protein</fullName>
    </recommendedName>
</protein>